<accession>A0A6J7IMX8</accession>
<protein>
    <submittedName>
        <fullName evidence="2">Unannotated protein</fullName>
    </submittedName>
</protein>
<feature type="region of interest" description="Disordered" evidence="1">
    <location>
        <begin position="479"/>
        <end position="501"/>
    </location>
</feature>
<dbReference type="EMBL" id="CAFBLX010000490">
    <property type="protein sequence ID" value="CAB4932200.1"/>
    <property type="molecule type" value="Genomic_DNA"/>
</dbReference>
<proteinExistence type="predicted"/>
<evidence type="ECO:0000256" key="1">
    <source>
        <dbReference type="SAM" id="MobiDB-lite"/>
    </source>
</evidence>
<evidence type="ECO:0000313" key="2">
    <source>
        <dbReference type="EMBL" id="CAB4932200.1"/>
    </source>
</evidence>
<organism evidence="2">
    <name type="scientific">freshwater metagenome</name>
    <dbReference type="NCBI Taxonomy" id="449393"/>
    <lineage>
        <taxon>unclassified sequences</taxon>
        <taxon>metagenomes</taxon>
        <taxon>ecological metagenomes</taxon>
    </lineage>
</organism>
<sequence length="541" mass="59131">MLGHPGDLLVELDHPIAELGDRDEPRRNRHVDQRLTTTPTVRVRVLDGLVPQQAARGLEILDDHRIGVEHHQALVGRHQRREFAARIERLHDLDTVRGGDVHVLLTECRCEMDDSGAGVGGDVIGLQNAMRILVAEEEVVGRCVGEADQLRAGVLREHLRLLPQFLRIVRESGRGEHVTLPVGTADLNVVHLRMHRDREVRRQSPRSGGPDQCVRAVQGCARCRQGHGDGDRGILTHLVGVVEPGLLVGQRRLLVPAVRQHSVALVDQALVVERLERPHDGLHEVDVEGLVVVVEVDPPRLPSDVIPPLVGVLQHRLLAVGVELRQAHLVDLGLVLDAELLLRFQFGGKAVAVPPETTLDLLAAHGLEPGHEILDVPGEQMAVVRQAVGERRSVVENEFLGIGAVVDAGAERAVLGPFVQHDALEIGKRNASRSTFGQIHQRVRRVLGACARICHICLLRAGRVQDATSIGTGTTFGDGDAEYRGTTPLARTDGTRRTEPLHTSCDGLTRSVLLNSPFRSLQTESSLSFFRRLPGDGRIDA</sequence>
<dbReference type="AlphaFoldDB" id="A0A6J7IMX8"/>
<gene>
    <name evidence="2" type="ORF">UFOPK3472_04153</name>
</gene>
<reference evidence="2" key="1">
    <citation type="submission" date="2020-05" db="EMBL/GenBank/DDBJ databases">
        <authorList>
            <person name="Chiriac C."/>
            <person name="Salcher M."/>
            <person name="Ghai R."/>
            <person name="Kavagutti S V."/>
        </authorList>
    </citation>
    <scope>NUCLEOTIDE SEQUENCE</scope>
</reference>
<dbReference type="AntiFam" id="ANF00157">
    <property type="entry name" value="Shadow ORF (opposite ileS)"/>
</dbReference>
<name>A0A6J7IMX8_9ZZZZ</name>